<dbReference type="Gene3D" id="1.25.40.10">
    <property type="entry name" value="Tetratricopeptide repeat domain"/>
    <property type="match status" value="2"/>
</dbReference>
<organism evidence="3 4">
    <name type="scientific">Woeseia oceani</name>
    <dbReference type="NCBI Taxonomy" id="1548547"/>
    <lineage>
        <taxon>Bacteria</taxon>
        <taxon>Pseudomonadati</taxon>
        <taxon>Pseudomonadota</taxon>
        <taxon>Gammaproteobacteria</taxon>
        <taxon>Woeseiales</taxon>
        <taxon>Woeseiaceae</taxon>
        <taxon>Woeseia</taxon>
    </lineage>
</organism>
<dbReference type="OrthoDB" id="9815894at2"/>
<dbReference type="SUPFAM" id="SSF48452">
    <property type="entry name" value="TPR-like"/>
    <property type="match status" value="2"/>
</dbReference>
<dbReference type="Pfam" id="PF14559">
    <property type="entry name" value="TPR_19"/>
    <property type="match status" value="2"/>
</dbReference>
<feature type="repeat" description="TPR" evidence="2">
    <location>
        <begin position="147"/>
        <end position="180"/>
    </location>
</feature>
<dbReference type="AlphaFoldDB" id="A0A193LI95"/>
<dbReference type="GO" id="GO:0008476">
    <property type="term" value="F:protein-tyrosine sulfotransferase activity"/>
    <property type="evidence" value="ECO:0007669"/>
    <property type="project" value="InterPro"/>
</dbReference>
<evidence type="ECO:0000313" key="4">
    <source>
        <dbReference type="Proteomes" id="UP000092695"/>
    </source>
</evidence>
<dbReference type="SMART" id="SM00028">
    <property type="entry name" value="TPR"/>
    <property type="match status" value="3"/>
</dbReference>
<dbReference type="InterPro" id="IPR019734">
    <property type="entry name" value="TPR_rpt"/>
</dbReference>
<keyword evidence="4" id="KW-1185">Reference proteome</keyword>
<dbReference type="InterPro" id="IPR027417">
    <property type="entry name" value="P-loop_NTPase"/>
</dbReference>
<dbReference type="PANTHER" id="PTHR12788:SF10">
    <property type="entry name" value="PROTEIN-TYROSINE SULFOTRANSFERASE"/>
    <property type="match status" value="1"/>
</dbReference>
<dbReference type="Proteomes" id="UP000092695">
    <property type="component" value="Chromosome"/>
</dbReference>
<protein>
    <submittedName>
        <fullName evidence="3">Uncharacterized protein</fullName>
    </submittedName>
</protein>
<keyword evidence="1" id="KW-0808">Transferase</keyword>
<dbReference type="Pfam" id="PF13469">
    <property type="entry name" value="Sulfotransfer_3"/>
    <property type="match status" value="1"/>
</dbReference>
<evidence type="ECO:0000313" key="3">
    <source>
        <dbReference type="EMBL" id="ANO52114.1"/>
    </source>
</evidence>
<sequence length="525" mass="58559">MKANSERQQRYRSALREIRKLLSLRRADDAAAASEALAQSFSDAIEPLLLLGKARQQQGRFDDMLALARDVLARDGAHSGARLQFAEACIFCGRHGEAYSQLSALEKDAADDPVLLQHVAGFFAHSGKHDDAHRCYSRAVELAPDDPATLYNLASSCIATGELDKAEQLFTRVIQLNPADHDAWQNRSTLRKQTKDDNHVAAIEARLTSIPANDPGIVPLNYALAKELEDLGEYAASFTALSRGAAARRQRMAYDVRHDVAAMDKIRTLFDSHYAAKPRSTALRTGPIFVMGLPRSGTTLVDRIISSHSQVESMGEINDFALTLTRLGKAADKAALLRASVDIDPEQLGRAYLESVANYGRSGSYFIDKTPANFLYLGLIARSLPDVPVLHVHRHPVDSCLAMYRTLFRMGYPFSYDLADLADYYIAYDRLMRHWHSVFPGAVLDVSYEELVDQQEVVTHRMLDHCNLTFEPACLQFEKNRSPVATASAAQVRQPIYRDALARWRRYEQQLAPLTRRLQDAGIAI</sequence>
<dbReference type="EMBL" id="CP016268">
    <property type="protein sequence ID" value="ANO52114.1"/>
    <property type="molecule type" value="Genomic_DNA"/>
</dbReference>
<dbReference type="PROSITE" id="PS50005">
    <property type="entry name" value="TPR"/>
    <property type="match status" value="2"/>
</dbReference>
<evidence type="ECO:0000256" key="2">
    <source>
        <dbReference type="PROSITE-ProRule" id="PRU00339"/>
    </source>
</evidence>
<dbReference type="STRING" id="1548547.BA177_13735"/>
<name>A0A193LI95_9GAMM</name>
<dbReference type="InterPro" id="IPR011990">
    <property type="entry name" value="TPR-like_helical_dom_sf"/>
</dbReference>
<proteinExistence type="predicted"/>
<evidence type="ECO:0000256" key="1">
    <source>
        <dbReference type="ARBA" id="ARBA00022679"/>
    </source>
</evidence>
<reference evidence="3 4" key="1">
    <citation type="submission" date="2016-06" db="EMBL/GenBank/DDBJ databases">
        <title>Complete genome sequence of a deep-branching marine Gamma Proteobacterium Woeseia oceani type strain XK5.</title>
        <authorList>
            <person name="Mu D."/>
            <person name="Du Z."/>
        </authorList>
    </citation>
    <scope>NUCLEOTIDE SEQUENCE [LARGE SCALE GENOMIC DNA]</scope>
    <source>
        <strain evidence="3 4">XK5</strain>
    </source>
</reference>
<dbReference type="SUPFAM" id="SSF52540">
    <property type="entry name" value="P-loop containing nucleoside triphosphate hydrolases"/>
    <property type="match status" value="1"/>
</dbReference>
<feature type="repeat" description="TPR" evidence="2">
    <location>
        <begin position="113"/>
        <end position="146"/>
    </location>
</feature>
<keyword evidence="2" id="KW-0802">TPR repeat</keyword>
<dbReference type="RefSeq" id="WP_068617124.1">
    <property type="nucleotide sequence ID" value="NZ_CP016268.1"/>
</dbReference>
<accession>A0A193LI95</accession>
<dbReference type="InterPro" id="IPR026634">
    <property type="entry name" value="TPST-like"/>
</dbReference>
<dbReference type="KEGG" id="woc:BA177_13735"/>
<gene>
    <name evidence="3" type="ORF">BA177_13735</name>
</gene>
<dbReference type="Gene3D" id="3.40.50.300">
    <property type="entry name" value="P-loop containing nucleotide triphosphate hydrolases"/>
    <property type="match status" value="1"/>
</dbReference>
<dbReference type="PANTHER" id="PTHR12788">
    <property type="entry name" value="PROTEIN-TYROSINE SULFOTRANSFERASE 2"/>
    <property type="match status" value="1"/>
</dbReference>